<keyword evidence="5" id="KW-1185">Reference proteome</keyword>
<dbReference type="InterPro" id="IPR036400">
    <property type="entry name" value="Cyt_B5-like_heme/steroid_sf"/>
</dbReference>
<dbReference type="Pfam" id="PF00173">
    <property type="entry name" value="Cyt-b5"/>
    <property type="match status" value="1"/>
</dbReference>
<dbReference type="FunFam" id="3.10.120.10:FF:000003">
    <property type="entry name" value="membrane-associated progesterone receptor component 1"/>
    <property type="match status" value="1"/>
</dbReference>
<dbReference type="PANTHER" id="PTHR10281">
    <property type="entry name" value="MEMBRANE-ASSOCIATED PROGESTERONE RECEPTOR COMPONENT-RELATED"/>
    <property type="match status" value="1"/>
</dbReference>
<dbReference type="PANTHER" id="PTHR10281:SF106">
    <property type="entry name" value="IP06960P-RELATED"/>
    <property type="match status" value="1"/>
</dbReference>
<gene>
    <name evidence="4" type="ORF">DGYR_LOCUS3120</name>
</gene>
<comment type="caution">
    <text evidence="4">The sequence shown here is derived from an EMBL/GenBank/DDBJ whole genome shotgun (WGS) entry which is preliminary data.</text>
</comment>
<comment type="similarity">
    <text evidence="1">Belongs to the cytochrome b5 family. MAPR subfamily.</text>
</comment>
<dbReference type="EMBL" id="CAJFCJ010000005">
    <property type="protein sequence ID" value="CAD5114255.1"/>
    <property type="molecule type" value="Genomic_DNA"/>
</dbReference>
<evidence type="ECO:0000313" key="5">
    <source>
        <dbReference type="Proteomes" id="UP000549394"/>
    </source>
</evidence>
<protein>
    <submittedName>
        <fullName evidence="4">DgyrCDS3396</fullName>
    </submittedName>
</protein>
<sequence>MDFLKDVFTNPINVGLLAMCGYVIYKIFKSRSQDDPGPPPEPELPPMKKKDFTLEQLREFDGMREDGRILIAVNGKIFDVTKGKKFYGIGAPYGVFAGKDASRGLATFSLNEESIKDVYDDLSDLNKMQMNSVREWEEQFNDKYPFVGRLLKPGQEPRDYSDTEDESIEKPKLE</sequence>
<dbReference type="GO" id="GO:0016020">
    <property type="term" value="C:membrane"/>
    <property type="evidence" value="ECO:0007669"/>
    <property type="project" value="TreeGrafter"/>
</dbReference>
<evidence type="ECO:0000256" key="1">
    <source>
        <dbReference type="ARBA" id="ARBA00038357"/>
    </source>
</evidence>
<dbReference type="GO" id="GO:0005783">
    <property type="term" value="C:endoplasmic reticulum"/>
    <property type="evidence" value="ECO:0007669"/>
    <property type="project" value="TreeGrafter"/>
</dbReference>
<evidence type="ECO:0000313" key="4">
    <source>
        <dbReference type="EMBL" id="CAD5114255.1"/>
    </source>
</evidence>
<proteinExistence type="inferred from homology"/>
<dbReference type="SUPFAM" id="SSF55856">
    <property type="entry name" value="Cytochrome b5-like heme/steroid binding domain"/>
    <property type="match status" value="1"/>
</dbReference>
<dbReference type="InterPro" id="IPR001199">
    <property type="entry name" value="Cyt_B5-like_heme/steroid-bd"/>
</dbReference>
<evidence type="ECO:0000256" key="2">
    <source>
        <dbReference type="SAM" id="MobiDB-lite"/>
    </source>
</evidence>
<dbReference type="InterPro" id="IPR050577">
    <property type="entry name" value="MAPR/NEUFC/NENF-like"/>
</dbReference>
<dbReference type="OrthoDB" id="547796at2759"/>
<dbReference type="Gene3D" id="3.10.120.10">
    <property type="entry name" value="Cytochrome b5-like heme/steroid binding domain"/>
    <property type="match status" value="1"/>
</dbReference>
<evidence type="ECO:0000259" key="3">
    <source>
        <dbReference type="SMART" id="SM01117"/>
    </source>
</evidence>
<dbReference type="Proteomes" id="UP000549394">
    <property type="component" value="Unassembled WGS sequence"/>
</dbReference>
<name>A0A7I8VDK1_9ANNE</name>
<dbReference type="AlphaFoldDB" id="A0A7I8VDK1"/>
<accession>A0A7I8VDK1</accession>
<feature type="region of interest" description="Disordered" evidence="2">
    <location>
        <begin position="150"/>
        <end position="174"/>
    </location>
</feature>
<reference evidence="4 5" key="1">
    <citation type="submission" date="2020-08" db="EMBL/GenBank/DDBJ databases">
        <authorList>
            <person name="Hejnol A."/>
        </authorList>
    </citation>
    <scope>NUCLEOTIDE SEQUENCE [LARGE SCALE GENOMIC DNA]</scope>
</reference>
<dbReference type="SMART" id="SM01117">
    <property type="entry name" value="Cyt-b5"/>
    <property type="match status" value="1"/>
</dbReference>
<organism evidence="4 5">
    <name type="scientific">Dimorphilus gyrociliatus</name>
    <dbReference type="NCBI Taxonomy" id="2664684"/>
    <lineage>
        <taxon>Eukaryota</taxon>
        <taxon>Metazoa</taxon>
        <taxon>Spiralia</taxon>
        <taxon>Lophotrochozoa</taxon>
        <taxon>Annelida</taxon>
        <taxon>Polychaeta</taxon>
        <taxon>Polychaeta incertae sedis</taxon>
        <taxon>Dinophilidae</taxon>
        <taxon>Dimorphilus</taxon>
    </lineage>
</organism>
<feature type="domain" description="Cytochrome b5 heme-binding" evidence="3">
    <location>
        <begin position="52"/>
        <end position="151"/>
    </location>
</feature>